<evidence type="ECO:0000256" key="1">
    <source>
        <dbReference type="ARBA" id="ARBA00000851"/>
    </source>
</evidence>
<dbReference type="STRING" id="416873.SAMN04487951_10236"/>
<name>A0A1G9Y759_9GAMM</name>
<comment type="subunit">
    <text evidence="10">The type I restriction/modification system is composed of three polypeptides R, M and S.</text>
</comment>
<dbReference type="InterPro" id="IPR014001">
    <property type="entry name" value="Helicase_ATP-bd"/>
</dbReference>
<evidence type="ECO:0000256" key="9">
    <source>
        <dbReference type="ARBA" id="ARBA00023125"/>
    </source>
</evidence>
<organism evidence="12 13">
    <name type="scientific">Vreelandella arcis</name>
    <dbReference type="NCBI Taxonomy" id="416873"/>
    <lineage>
        <taxon>Bacteria</taxon>
        <taxon>Pseudomonadati</taxon>
        <taxon>Pseudomonadota</taxon>
        <taxon>Gammaproteobacteria</taxon>
        <taxon>Oceanospirillales</taxon>
        <taxon>Halomonadaceae</taxon>
        <taxon>Vreelandella</taxon>
    </lineage>
</organism>
<dbReference type="Pfam" id="PF11867">
    <property type="entry name" value="T1RH-like_C"/>
    <property type="match status" value="1"/>
</dbReference>
<dbReference type="Pfam" id="PF22679">
    <property type="entry name" value="T1R_D3-like"/>
    <property type="match status" value="1"/>
</dbReference>
<evidence type="ECO:0000256" key="8">
    <source>
        <dbReference type="ARBA" id="ARBA00022840"/>
    </source>
</evidence>
<dbReference type="NCBIfam" id="TIGR00348">
    <property type="entry name" value="hsdR"/>
    <property type="match status" value="1"/>
</dbReference>
<comment type="function">
    <text evidence="10">Subunit R is required for both nuclease and ATPase activities, but not for modification.</text>
</comment>
<keyword evidence="9 10" id="KW-0238">DNA-binding</keyword>
<dbReference type="InterPro" id="IPR021810">
    <property type="entry name" value="T1RH-like_C"/>
</dbReference>
<gene>
    <name evidence="12" type="ORF">SAMN04487951_10236</name>
</gene>
<dbReference type="GO" id="GO:0003677">
    <property type="term" value="F:DNA binding"/>
    <property type="evidence" value="ECO:0007669"/>
    <property type="project" value="UniProtKB-KW"/>
</dbReference>
<dbReference type="InterPro" id="IPR055180">
    <property type="entry name" value="HsdR_RecA-like_helicase_dom_2"/>
</dbReference>
<dbReference type="Gene3D" id="3.40.50.300">
    <property type="entry name" value="P-loop containing nucleotide triphosphate hydrolases"/>
    <property type="match status" value="2"/>
</dbReference>
<keyword evidence="13" id="KW-1185">Reference proteome</keyword>
<dbReference type="GO" id="GO:0009035">
    <property type="term" value="F:type I site-specific deoxyribonuclease activity"/>
    <property type="evidence" value="ECO:0007669"/>
    <property type="project" value="UniProtKB-EC"/>
</dbReference>
<keyword evidence="7 10" id="KW-0378">Hydrolase</keyword>
<dbReference type="InterPro" id="IPR007409">
    <property type="entry name" value="Restrct_endonuc_type1_HsdR_N"/>
</dbReference>
<reference evidence="13" key="1">
    <citation type="submission" date="2016-10" db="EMBL/GenBank/DDBJ databases">
        <authorList>
            <person name="Varghese N."/>
            <person name="Submissions S."/>
        </authorList>
    </citation>
    <scope>NUCLEOTIDE SEQUENCE [LARGE SCALE GENOMIC DNA]</scope>
    <source>
        <strain evidence="13">CGMCC 1.6494</strain>
    </source>
</reference>
<keyword evidence="4 10" id="KW-0547">Nucleotide-binding</keyword>
<dbReference type="InterPro" id="IPR004473">
    <property type="entry name" value="Restrct_endonuc_typeI_HsdR"/>
</dbReference>
<dbReference type="EMBL" id="FNII01000002">
    <property type="protein sequence ID" value="SDN04904.1"/>
    <property type="molecule type" value="Genomic_DNA"/>
</dbReference>
<dbReference type="AlphaFoldDB" id="A0A1G9Y759"/>
<dbReference type="SMART" id="SM00487">
    <property type="entry name" value="DEXDc"/>
    <property type="match status" value="1"/>
</dbReference>
<keyword evidence="3" id="KW-0540">Nuclease</keyword>
<comment type="catalytic activity">
    <reaction evidence="1 10">
        <text>Endonucleolytic cleavage of DNA to give random double-stranded fragments with terminal 5'-phosphates, ATP is simultaneously hydrolyzed.</text>
        <dbReference type="EC" id="3.1.21.3"/>
    </reaction>
</comment>
<dbReference type="OrthoDB" id="9758243at2"/>
<dbReference type="Proteomes" id="UP000199677">
    <property type="component" value="Unassembled WGS sequence"/>
</dbReference>
<evidence type="ECO:0000256" key="3">
    <source>
        <dbReference type="ARBA" id="ARBA00022722"/>
    </source>
</evidence>
<keyword evidence="8 10" id="KW-0067">ATP-binding</keyword>
<dbReference type="Pfam" id="PF18766">
    <property type="entry name" value="SWI2_SNF2"/>
    <property type="match status" value="1"/>
</dbReference>
<evidence type="ECO:0000256" key="10">
    <source>
        <dbReference type="RuleBase" id="RU364115"/>
    </source>
</evidence>
<evidence type="ECO:0000256" key="7">
    <source>
        <dbReference type="ARBA" id="ARBA00022801"/>
    </source>
</evidence>
<keyword evidence="6" id="KW-0255">Endonuclease</keyword>
<dbReference type="InterPro" id="IPR051268">
    <property type="entry name" value="Type-I_R_enzyme_R_subunit"/>
</dbReference>
<dbReference type="PANTHER" id="PTHR30195:SF15">
    <property type="entry name" value="TYPE I RESTRICTION ENZYME HINDI ENDONUCLEASE SUBUNIT"/>
    <property type="match status" value="1"/>
</dbReference>
<dbReference type="GO" id="GO:0009307">
    <property type="term" value="P:DNA restriction-modification system"/>
    <property type="evidence" value="ECO:0007669"/>
    <property type="project" value="UniProtKB-KW"/>
</dbReference>
<proteinExistence type="inferred from homology"/>
<evidence type="ECO:0000256" key="6">
    <source>
        <dbReference type="ARBA" id="ARBA00022759"/>
    </source>
</evidence>
<evidence type="ECO:0000313" key="13">
    <source>
        <dbReference type="Proteomes" id="UP000199677"/>
    </source>
</evidence>
<dbReference type="RefSeq" id="WP_089702013.1">
    <property type="nucleotide sequence ID" value="NZ_FNII01000002.1"/>
</dbReference>
<evidence type="ECO:0000256" key="4">
    <source>
        <dbReference type="ARBA" id="ARBA00022741"/>
    </source>
</evidence>
<evidence type="ECO:0000313" key="12">
    <source>
        <dbReference type="EMBL" id="SDN04904.1"/>
    </source>
</evidence>
<dbReference type="PANTHER" id="PTHR30195">
    <property type="entry name" value="TYPE I SITE-SPECIFIC DEOXYRIBONUCLEASE PROTEIN SUBUNIT M AND R"/>
    <property type="match status" value="1"/>
</dbReference>
<dbReference type="Pfam" id="PF04313">
    <property type="entry name" value="HSDR_N"/>
    <property type="match status" value="1"/>
</dbReference>
<dbReference type="EC" id="3.1.21.3" evidence="10"/>
<accession>A0A1G9Y759</accession>
<dbReference type="InterPro" id="IPR027417">
    <property type="entry name" value="P-loop_NTPase"/>
</dbReference>
<dbReference type="GO" id="GO:0005524">
    <property type="term" value="F:ATP binding"/>
    <property type="evidence" value="ECO:0007669"/>
    <property type="project" value="UniProtKB-KW"/>
</dbReference>
<sequence>MASFISEDNLEQALLQRLQHIHGFDVLDCYTAKPENLNDGSQRTDKRDVILPVQLKEACVALNPTIPERNIDDAIERVMNRRTAMSPIAANRELYDLIRDGVPVQFDNEQGIKQYEKVRLVHFDDPKQNHWLAVSQLWVKSVGQAPKSAYRRPDVILYINGLPLVFVELKNSNVKLRNAFEDNLRSYRHDIPQLFHCNAFCILSNALETRMGSFTAGWEHFFNWFRVKSENEAIDRKKITEQATSLEQAVNGLCEPSRMLDYIENFILFHKGETKIIAQNHQFLGVNNAFERFQNRREHDGKLGVFWHTQGSGKSFSMIFYARKIFRKATGNFSFVVVTDRQDLDGQIYRNFLNTETVRKEDAAQPANAEEMRKFLGQNKKVVFTLIQKFRYDKGRKYPRLFDPEKENREIIVMVDEAHRTQYKNLAENMRAGLRGAHFLAFTGTPLLGRDRKTNSWFGDYVSEYNFQQAMEDNATVPLFYEKRVPKVLIQNDDLGDEFYELLEDENLDEAQQEKLEKKYARELEVIKRNDRLDTIAKDIVYHFPRRGYLGKGMVVTLDKFTAVRMYDKVQQHWKDEQKRLLKLIKESTNEVEKARFKKIRDYMKTVEMAVVISDPKADEEKFEKQGLNIKPHIKRLDQLDAHMHDVEYNFKDPEHPLQLAFVCAMWLTGFDAPTVSTLYLDKPMKGHSLMQTIARANRVASYRIKGHSGDLVEKKSGEIVDYYNVFRNMRKALKDYAQGADGDEQPVQEKSELFELLDEAVAQTLEFCRERDIELTSVFEKQDTFKNINFFYQAADTLLSNEEWRKQFNVYENTVTALYEACKPEIFQQHDNQRIAAIQYLRGVVDALVEKADIDEISQKISELLDESVVVDNAEAFNIKEHRAEYEIVQKGQGWDLSKINYDKLREDFKKAEYKHIEIAELRAFIEDKLQQLLEQNHTRTDFAQRLQEIIDQYNAGSSSADAYYEDLVKYVSNLTDESERHTREGLTEEELELYDLLKKDKLTKAEEQKVKLAAKDLIIRLLEGYPKVLVQDWWKDGQTQRAVKAAIEEVLDKDLPESYDRVAFKEKCDNVFELVVEFAASGRKWVA</sequence>
<comment type="similarity">
    <text evidence="2 10">Belongs to the HsdR family.</text>
</comment>
<dbReference type="Gene3D" id="3.90.1570.50">
    <property type="match status" value="1"/>
</dbReference>
<dbReference type="SUPFAM" id="SSF52540">
    <property type="entry name" value="P-loop containing nucleoside triphosphate hydrolases"/>
    <property type="match status" value="1"/>
</dbReference>
<keyword evidence="5 10" id="KW-0680">Restriction system</keyword>
<evidence type="ECO:0000256" key="2">
    <source>
        <dbReference type="ARBA" id="ARBA00008598"/>
    </source>
</evidence>
<evidence type="ECO:0000256" key="5">
    <source>
        <dbReference type="ARBA" id="ARBA00022747"/>
    </source>
</evidence>
<protein>
    <recommendedName>
        <fullName evidence="10">Type I restriction enzyme endonuclease subunit</fullName>
        <shortName evidence="10">R protein</shortName>
        <ecNumber evidence="10">3.1.21.3</ecNumber>
    </recommendedName>
</protein>
<evidence type="ECO:0000259" key="11">
    <source>
        <dbReference type="PROSITE" id="PS51192"/>
    </source>
</evidence>
<feature type="domain" description="Helicase ATP-binding" evidence="11">
    <location>
        <begin position="295"/>
        <end position="464"/>
    </location>
</feature>
<dbReference type="InterPro" id="IPR040980">
    <property type="entry name" value="SWI2_SNF2"/>
</dbReference>
<dbReference type="PROSITE" id="PS51192">
    <property type="entry name" value="HELICASE_ATP_BIND_1"/>
    <property type="match status" value="1"/>
</dbReference>
<dbReference type="CDD" id="cd22332">
    <property type="entry name" value="HsdR_N"/>
    <property type="match status" value="1"/>
</dbReference>